<comment type="caution">
    <text evidence="12">The sequence shown here is derived from an EMBL/GenBank/DDBJ whole genome shotgun (WGS) entry which is preliminary data.</text>
</comment>
<dbReference type="SUPFAM" id="SSF69593">
    <property type="entry name" value="Glycerol-3-phosphate (1)-acyltransferase"/>
    <property type="match status" value="1"/>
</dbReference>
<evidence type="ECO:0000256" key="7">
    <source>
        <dbReference type="ARBA" id="ARBA00022679"/>
    </source>
</evidence>
<proteinExistence type="inferred from homology"/>
<evidence type="ECO:0000256" key="8">
    <source>
        <dbReference type="ARBA" id="ARBA00023315"/>
    </source>
</evidence>
<dbReference type="InterPro" id="IPR002123">
    <property type="entry name" value="Plipid/glycerol_acylTrfase"/>
</dbReference>
<comment type="catalytic activity">
    <reaction evidence="1 9">
        <text>a 1-acyl-sn-glycero-3-phosphate + an acyl-CoA = a 1,2-diacyl-sn-glycero-3-phosphate + CoA</text>
        <dbReference type="Rhea" id="RHEA:19709"/>
        <dbReference type="ChEBI" id="CHEBI:57287"/>
        <dbReference type="ChEBI" id="CHEBI:57970"/>
        <dbReference type="ChEBI" id="CHEBI:58342"/>
        <dbReference type="ChEBI" id="CHEBI:58608"/>
        <dbReference type="EC" id="2.3.1.51"/>
    </reaction>
</comment>
<accession>A0A9W6LA73</accession>
<keyword evidence="13" id="KW-1185">Reference proteome</keyword>
<dbReference type="EC" id="2.3.1.51" evidence="5 9"/>
<dbReference type="PANTHER" id="PTHR10434">
    <property type="entry name" value="1-ACYL-SN-GLYCEROL-3-PHOSPHATE ACYLTRANSFERASE"/>
    <property type="match status" value="1"/>
</dbReference>
<evidence type="ECO:0000313" key="13">
    <source>
        <dbReference type="Proteomes" id="UP001144372"/>
    </source>
</evidence>
<keyword evidence="8 9" id="KW-0012">Acyltransferase</keyword>
<dbReference type="RefSeq" id="WP_281796203.1">
    <property type="nucleotide sequence ID" value="NZ_BSDR01000001.1"/>
</dbReference>
<dbReference type="Pfam" id="PF01553">
    <property type="entry name" value="Acyltransferase"/>
    <property type="match status" value="1"/>
</dbReference>
<evidence type="ECO:0000256" key="3">
    <source>
        <dbReference type="ARBA" id="ARBA00005189"/>
    </source>
</evidence>
<evidence type="ECO:0000256" key="5">
    <source>
        <dbReference type="ARBA" id="ARBA00013211"/>
    </source>
</evidence>
<dbReference type="CDD" id="cd07989">
    <property type="entry name" value="LPLAT_AGPAT-like"/>
    <property type="match status" value="1"/>
</dbReference>
<dbReference type="InterPro" id="IPR004552">
    <property type="entry name" value="AGP_acyltrans"/>
</dbReference>
<protein>
    <recommendedName>
        <fullName evidence="6 9">1-acyl-sn-glycerol-3-phosphate acyltransferase</fullName>
        <ecNumber evidence="5 9">2.3.1.51</ecNumber>
    </recommendedName>
</protein>
<feature type="domain" description="Phospholipid/glycerol acyltransferase" evidence="11">
    <location>
        <begin position="70"/>
        <end position="184"/>
    </location>
</feature>
<evidence type="ECO:0000259" key="11">
    <source>
        <dbReference type="SMART" id="SM00563"/>
    </source>
</evidence>
<keyword evidence="10" id="KW-0812">Transmembrane</keyword>
<evidence type="ECO:0000256" key="9">
    <source>
        <dbReference type="RuleBase" id="RU361267"/>
    </source>
</evidence>
<keyword evidence="7 9" id="KW-0808">Transferase</keyword>
<comment type="pathway">
    <text evidence="2">Phospholipid metabolism; CDP-diacylglycerol biosynthesis; CDP-diacylglycerol from sn-glycerol 3-phosphate: step 2/3.</text>
</comment>
<keyword evidence="9" id="KW-0594">Phospholipid biosynthesis</keyword>
<name>A0A9W6LA73_9BACT</name>
<keyword evidence="9" id="KW-1208">Phospholipid metabolism</keyword>
<keyword evidence="10" id="KW-1133">Transmembrane helix</keyword>
<sequence length="246" mass="27517">MKALRSLFFYFTVVWSTILFGLAAILLFYITRKNEWPHLCGRLWGKVNLWSAGVTVQVKGLENIGHENPYIYAANHQSWFDIFAILGKLPVQFRWLAKEELFKIPVLGTAMLANGYIPIDRSDRRKAFASLNQAAEKVRNGTSIVIFPEGTRSLDGKLQDFRMGGFVLALKSQQPIVPISISGSYRVLPKKGGWKVNPGTIQLTIGKPIPTAGLMSQDRENLVNTVRQAIRENLTESEGGILPDSK</sequence>
<dbReference type="AlphaFoldDB" id="A0A9W6LA73"/>
<keyword evidence="9" id="KW-0444">Lipid biosynthesis</keyword>
<feature type="transmembrane region" description="Helical" evidence="10">
    <location>
        <begin position="7"/>
        <end position="30"/>
    </location>
</feature>
<gene>
    <name evidence="12" type="ORF">DAMNIGENAA_34770</name>
</gene>
<dbReference type="EMBL" id="BSDR01000001">
    <property type="protein sequence ID" value="GLI36044.1"/>
    <property type="molecule type" value="Genomic_DNA"/>
</dbReference>
<evidence type="ECO:0000256" key="2">
    <source>
        <dbReference type="ARBA" id="ARBA00004728"/>
    </source>
</evidence>
<evidence type="ECO:0000256" key="10">
    <source>
        <dbReference type="SAM" id="Phobius"/>
    </source>
</evidence>
<dbReference type="GO" id="GO:0016020">
    <property type="term" value="C:membrane"/>
    <property type="evidence" value="ECO:0007669"/>
    <property type="project" value="InterPro"/>
</dbReference>
<comment type="pathway">
    <text evidence="3">Lipid metabolism.</text>
</comment>
<evidence type="ECO:0000313" key="12">
    <source>
        <dbReference type="EMBL" id="GLI36044.1"/>
    </source>
</evidence>
<evidence type="ECO:0000256" key="4">
    <source>
        <dbReference type="ARBA" id="ARBA00008655"/>
    </source>
</evidence>
<dbReference type="NCBIfam" id="TIGR00530">
    <property type="entry name" value="AGP_acyltrn"/>
    <property type="match status" value="1"/>
</dbReference>
<keyword evidence="9" id="KW-0443">Lipid metabolism</keyword>
<dbReference type="PANTHER" id="PTHR10434:SF66">
    <property type="entry name" value="PHOSPHOLIPID_GLYCEROL ACYLTRANSFERASE DOMAIN-CONTAINING PROTEIN"/>
    <property type="match status" value="1"/>
</dbReference>
<dbReference type="Proteomes" id="UP001144372">
    <property type="component" value="Unassembled WGS sequence"/>
</dbReference>
<evidence type="ECO:0000256" key="6">
    <source>
        <dbReference type="ARBA" id="ARBA00016139"/>
    </source>
</evidence>
<evidence type="ECO:0000256" key="1">
    <source>
        <dbReference type="ARBA" id="ARBA00001141"/>
    </source>
</evidence>
<keyword evidence="10" id="KW-0472">Membrane</keyword>
<organism evidence="12 13">
    <name type="scientific">Desulforhabdus amnigena</name>
    <dbReference type="NCBI Taxonomy" id="40218"/>
    <lineage>
        <taxon>Bacteria</taxon>
        <taxon>Pseudomonadati</taxon>
        <taxon>Thermodesulfobacteriota</taxon>
        <taxon>Syntrophobacteria</taxon>
        <taxon>Syntrophobacterales</taxon>
        <taxon>Syntrophobacteraceae</taxon>
        <taxon>Desulforhabdus</taxon>
    </lineage>
</organism>
<dbReference type="SMART" id="SM00563">
    <property type="entry name" value="PlsC"/>
    <property type="match status" value="1"/>
</dbReference>
<dbReference type="GO" id="GO:0006654">
    <property type="term" value="P:phosphatidic acid biosynthetic process"/>
    <property type="evidence" value="ECO:0007669"/>
    <property type="project" value="TreeGrafter"/>
</dbReference>
<reference evidence="12" key="1">
    <citation type="submission" date="2022-12" db="EMBL/GenBank/DDBJ databases">
        <title>Reference genome sequencing for broad-spectrum identification of bacterial and archaeal isolates by mass spectrometry.</title>
        <authorList>
            <person name="Sekiguchi Y."/>
            <person name="Tourlousse D.M."/>
        </authorList>
    </citation>
    <scope>NUCLEOTIDE SEQUENCE</scope>
    <source>
        <strain evidence="12">ASRB1</strain>
    </source>
</reference>
<comment type="domain">
    <text evidence="9">The HXXXXD motif is essential for acyltransferase activity and may constitute the binding site for the phosphate moiety of the glycerol-3-phosphate.</text>
</comment>
<dbReference type="GO" id="GO:0003841">
    <property type="term" value="F:1-acylglycerol-3-phosphate O-acyltransferase activity"/>
    <property type="evidence" value="ECO:0007669"/>
    <property type="project" value="UniProtKB-UniRule"/>
</dbReference>
<comment type="similarity">
    <text evidence="4 9">Belongs to the 1-acyl-sn-glycerol-3-phosphate acyltransferase family.</text>
</comment>